<protein>
    <submittedName>
        <fullName evidence="3">Alpha/beta hydrolase</fullName>
    </submittedName>
</protein>
<dbReference type="InterPro" id="IPR029058">
    <property type="entry name" value="AB_hydrolase_fold"/>
</dbReference>
<reference evidence="3" key="2">
    <citation type="submission" date="2020-09" db="EMBL/GenBank/DDBJ databases">
        <authorList>
            <person name="Yu Y."/>
        </authorList>
    </citation>
    <scope>NUCLEOTIDE SEQUENCE</scope>
    <source>
        <strain evidence="3">KCTC 49039</strain>
    </source>
</reference>
<dbReference type="GO" id="GO:0016787">
    <property type="term" value="F:hydrolase activity"/>
    <property type="evidence" value="ECO:0007669"/>
    <property type="project" value="UniProtKB-KW"/>
</dbReference>
<name>A0A927PDK9_9MICO</name>
<dbReference type="Proteomes" id="UP000610846">
    <property type="component" value="Unassembled WGS sequence"/>
</dbReference>
<dbReference type="Gene3D" id="3.40.50.1820">
    <property type="entry name" value="alpha/beta hydrolase"/>
    <property type="match status" value="1"/>
</dbReference>
<keyword evidence="4" id="KW-1185">Reference proteome</keyword>
<dbReference type="PRINTS" id="PR00111">
    <property type="entry name" value="ABHYDROLASE"/>
</dbReference>
<dbReference type="SUPFAM" id="SSF53474">
    <property type="entry name" value="alpha/beta-Hydrolases"/>
    <property type="match status" value="1"/>
</dbReference>
<proteinExistence type="inferred from homology"/>
<dbReference type="Pfam" id="PF12697">
    <property type="entry name" value="Abhydrolase_6"/>
    <property type="match status" value="1"/>
</dbReference>
<organism evidence="3 4">
    <name type="scientific">Cellulosimicrobium arenosum</name>
    <dbReference type="NCBI Taxonomy" id="2708133"/>
    <lineage>
        <taxon>Bacteria</taxon>
        <taxon>Bacillati</taxon>
        <taxon>Actinomycetota</taxon>
        <taxon>Actinomycetes</taxon>
        <taxon>Micrococcales</taxon>
        <taxon>Promicromonosporaceae</taxon>
        <taxon>Cellulosimicrobium</taxon>
    </lineage>
</organism>
<reference evidence="3" key="1">
    <citation type="journal article" date="2018" name="Curr. Microbiol.">
        <title>Cellulosimicrobium arenosum sp. nov., Isolated from Marine Sediment Sand.</title>
        <authorList>
            <person name="Oh M."/>
            <person name="Kim J.H."/>
            <person name="Yoon J.H."/>
            <person name="Schumann P."/>
            <person name="Kim W."/>
        </authorList>
    </citation>
    <scope>NUCLEOTIDE SEQUENCE</scope>
    <source>
        <strain evidence="3">KCTC 49039</strain>
    </source>
</reference>
<evidence type="ECO:0000256" key="1">
    <source>
        <dbReference type="ARBA" id="ARBA00008645"/>
    </source>
</evidence>
<comment type="caution">
    <text evidence="3">The sequence shown here is derived from an EMBL/GenBank/DDBJ whole genome shotgun (WGS) entry which is preliminary data.</text>
</comment>
<evidence type="ECO:0000313" key="4">
    <source>
        <dbReference type="Proteomes" id="UP000610846"/>
    </source>
</evidence>
<evidence type="ECO:0000313" key="3">
    <source>
        <dbReference type="EMBL" id="MBD8079743.1"/>
    </source>
</evidence>
<dbReference type="EMBL" id="JACYHB010000009">
    <property type="protein sequence ID" value="MBD8079743.1"/>
    <property type="molecule type" value="Genomic_DNA"/>
</dbReference>
<evidence type="ECO:0000259" key="2">
    <source>
        <dbReference type="Pfam" id="PF12697"/>
    </source>
</evidence>
<gene>
    <name evidence="3" type="ORF">IF651_11820</name>
</gene>
<dbReference type="AlphaFoldDB" id="A0A927PDK9"/>
<sequence length="247" mass="26754">MVLAHGFGCAQSMWRFVVPAFTDTYRVVVFDHAGCGAADHSAYDPERHATLDGYAADLIEIVEAVADGPVTLVGHSVSSMIAVLVATARPDLVERLVLVSPSPRYIDDAGYRGGFTAQEIDELLETMDANYLGWSQVMAPVIAGNPDRPGVGDELADYFSRADPDAARRFARATFLGDNRADLGRVRTPTLVVQSRVDPIAPAEVGQYVHEHLPHSELVTIDSFGHCPNLSHPDLVVAAMRGWLEES</sequence>
<keyword evidence="3" id="KW-0378">Hydrolase</keyword>
<comment type="similarity">
    <text evidence="1">Belongs to the AB hydrolase superfamily.</text>
</comment>
<feature type="domain" description="AB hydrolase-1" evidence="2">
    <location>
        <begin position="1"/>
        <end position="239"/>
    </location>
</feature>
<accession>A0A927PDK9</accession>
<dbReference type="PANTHER" id="PTHR43039">
    <property type="entry name" value="ESTERASE-RELATED"/>
    <property type="match status" value="1"/>
</dbReference>
<dbReference type="InterPro" id="IPR000073">
    <property type="entry name" value="AB_hydrolase_1"/>
</dbReference>